<dbReference type="AlphaFoldDB" id="A0A0F9IJ96"/>
<comment type="caution">
    <text evidence="1">The sequence shown here is derived from an EMBL/GenBank/DDBJ whole genome shotgun (WGS) entry which is preliminary data.</text>
</comment>
<organism evidence="1">
    <name type="scientific">marine sediment metagenome</name>
    <dbReference type="NCBI Taxonomy" id="412755"/>
    <lineage>
        <taxon>unclassified sequences</taxon>
        <taxon>metagenomes</taxon>
        <taxon>ecological metagenomes</taxon>
    </lineage>
</organism>
<accession>A0A0F9IJ96</accession>
<gene>
    <name evidence="1" type="ORF">LCGC14_1936020</name>
</gene>
<protein>
    <submittedName>
        <fullName evidence="1">Uncharacterized protein</fullName>
    </submittedName>
</protein>
<name>A0A0F9IJ96_9ZZZZ</name>
<evidence type="ECO:0000313" key="1">
    <source>
        <dbReference type="EMBL" id="KKL87302.1"/>
    </source>
</evidence>
<sequence length="177" mass="20513">MKIDRFIRLCIYRGITISDTNGHSWRTHDWQRFAKLTILIDYGCNFKKGKCKNNGNNGVRQSGMGCCSGCDRHVGYLRSIPVDWEHLIKMARLFNKRTGFWRKGRGCALPHELRSSICLGYICNNYAFTYGRRTCRETKLSRPAKRLLRMLDGKPPRNVAHTFIQLELALKNDKAEV</sequence>
<dbReference type="EMBL" id="LAZR01020870">
    <property type="protein sequence ID" value="KKL87302.1"/>
    <property type="molecule type" value="Genomic_DNA"/>
</dbReference>
<proteinExistence type="predicted"/>
<reference evidence="1" key="1">
    <citation type="journal article" date="2015" name="Nature">
        <title>Complex archaea that bridge the gap between prokaryotes and eukaryotes.</title>
        <authorList>
            <person name="Spang A."/>
            <person name="Saw J.H."/>
            <person name="Jorgensen S.L."/>
            <person name="Zaremba-Niedzwiedzka K."/>
            <person name="Martijn J."/>
            <person name="Lind A.E."/>
            <person name="van Eijk R."/>
            <person name="Schleper C."/>
            <person name="Guy L."/>
            <person name="Ettema T.J."/>
        </authorList>
    </citation>
    <scope>NUCLEOTIDE SEQUENCE</scope>
</reference>